<dbReference type="GeneID" id="41321924"/>
<evidence type="ECO:0000256" key="1">
    <source>
        <dbReference type="ARBA" id="ARBA00022596"/>
    </source>
</evidence>
<protein>
    <recommendedName>
        <fullName evidence="4">Hydrogenase maturation factor HypA</fullName>
    </recommendedName>
</protein>
<dbReference type="PIRSF" id="PIRSF004761">
    <property type="entry name" value="Hydrgn_mat_HypA"/>
    <property type="match status" value="1"/>
</dbReference>
<gene>
    <name evidence="4" type="primary">hypA</name>
    <name evidence="5" type="ORF">BKD89_05635</name>
</gene>
<feature type="binding site" evidence="4">
    <location>
        <position position="2"/>
    </location>
    <ligand>
        <name>Ni(2+)</name>
        <dbReference type="ChEBI" id="CHEBI:49786"/>
    </ligand>
</feature>
<dbReference type="PANTHER" id="PTHR34535">
    <property type="entry name" value="HYDROGENASE MATURATION FACTOR HYPA"/>
    <property type="match status" value="1"/>
</dbReference>
<dbReference type="Pfam" id="PF01155">
    <property type="entry name" value="HypA"/>
    <property type="match status" value="1"/>
</dbReference>
<organism evidence="5 6">
    <name type="scientific">Methanomethylophilus alvi</name>
    <dbReference type="NCBI Taxonomy" id="1291540"/>
    <lineage>
        <taxon>Archaea</taxon>
        <taxon>Methanobacteriati</taxon>
        <taxon>Thermoplasmatota</taxon>
        <taxon>Thermoplasmata</taxon>
        <taxon>Methanomassiliicoccales</taxon>
        <taxon>Methanomethylophilaceae</taxon>
        <taxon>Methanomethylophilus</taxon>
    </lineage>
</organism>
<dbReference type="Proteomes" id="UP000273278">
    <property type="component" value="Chromosome"/>
</dbReference>
<comment type="similarity">
    <text evidence="4">Belongs to the HypA/HybF family.</text>
</comment>
<dbReference type="HAMAP" id="MF_00213">
    <property type="entry name" value="HypA_HybF"/>
    <property type="match status" value="1"/>
</dbReference>
<dbReference type="OMA" id="ILLCPCG"/>
<evidence type="ECO:0000313" key="5">
    <source>
        <dbReference type="EMBL" id="AYQ55279.1"/>
    </source>
</evidence>
<dbReference type="InterPro" id="IPR000688">
    <property type="entry name" value="HypA/HybF"/>
</dbReference>
<sequence>MHEASVVANIVDAVLEELKKYDVTKVNAVTIVVGDLTQLGIEQMEFAYEVLSQGTVLEGSKLLVEPEHIVLGCDKCGYEGPAKMIDFGEDGYGHDIPVLSCPKCGGPVKVLEGEACRVKNMDIETRDD</sequence>
<feature type="binding site" evidence="4">
    <location>
        <position position="76"/>
    </location>
    <ligand>
        <name>Zn(2+)</name>
        <dbReference type="ChEBI" id="CHEBI:29105"/>
    </ligand>
</feature>
<reference evidence="5 6" key="1">
    <citation type="submission" date="2016-10" db="EMBL/GenBank/DDBJ databases">
        <title>Complete genome of the TMA-utilizing, human hosted archaeon Methanomethylophilus alvus Gen. nov, sp. nov., strain Mx-05, derived from a pure culture.</title>
        <authorList>
            <person name="Brugere J.-F."/>
            <person name="Ben Hania W."/>
            <person name="Chaudhary P.P."/>
            <person name="Gaci N."/>
            <person name="Borrel G."/>
            <person name="Cao Van Tuat L."/>
            <person name="Fardeau M.-L."/>
            <person name="Harris H.M.B."/>
            <person name="O'Toole P.W."/>
            <person name="Ollivier B."/>
        </authorList>
    </citation>
    <scope>NUCLEOTIDE SEQUENCE [LARGE SCALE GENOMIC DNA]</scope>
    <source>
        <strain evidence="5 6">Mx-05</strain>
    </source>
</reference>
<proteinExistence type="inferred from homology"/>
<evidence type="ECO:0000256" key="2">
    <source>
        <dbReference type="ARBA" id="ARBA00022723"/>
    </source>
</evidence>
<name>A0A3G3IHR4_9ARCH</name>
<dbReference type="AlphaFoldDB" id="A0A3G3IHR4"/>
<feature type="binding site" evidence="4">
    <location>
        <position position="101"/>
    </location>
    <ligand>
        <name>Zn(2+)</name>
        <dbReference type="ChEBI" id="CHEBI:29105"/>
    </ligand>
</feature>
<dbReference type="GO" id="GO:0051604">
    <property type="term" value="P:protein maturation"/>
    <property type="evidence" value="ECO:0007669"/>
    <property type="project" value="InterPro"/>
</dbReference>
<dbReference type="RefSeq" id="WP_022532729.1">
    <property type="nucleotide sequence ID" value="NZ_CAYARL010000026.1"/>
</dbReference>
<keyword evidence="1 4" id="KW-0533">Nickel</keyword>
<keyword evidence="2 4" id="KW-0479">Metal-binding</keyword>
<feature type="binding site" evidence="4">
    <location>
        <position position="73"/>
    </location>
    <ligand>
        <name>Zn(2+)</name>
        <dbReference type="ChEBI" id="CHEBI:29105"/>
    </ligand>
</feature>
<accession>A0A3G3IHR4</accession>
<evidence type="ECO:0000313" key="6">
    <source>
        <dbReference type="Proteomes" id="UP000273278"/>
    </source>
</evidence>
<dbReference type="Gene3D" id="3.30.2320.80">
    <property type="match status" value="1"/>
</dbReference>
<feature type="binding site" evidence="4">
    <location>
        <position position="104"/>
    </location>
    <ligand>
        <name>Zn(2+)</name>
        <dbReference type="ChEBI" id="CHEBI:29105"/>
    </ligand>
</feature>
<evidence type="ECO:0000256" key="3">
    <source>
        <dbReference type="ARBA" id="ARBA00022833"/>
    </source>
</evidence>
<evidence type="ECO:0000256" key="4">
    <source>
        <dbReference type="HAMAP-Rule" id="MF_00213"/>
    </source>
</evidence>
<dbReference type="GO" id="GO:0016151">
    <property type="term" value="F:nickel cation binding"/>
    <property type="evidence" value="ECO:0007669"/>
    <property type="project" value="UniProtKB-UniRule"/>
</dbReference>
<comment type="function">
    <text evidence="4">Involved in the maturation of [NiFe] hydrogenases. Required for nickel insertion into the metal center of the hydrogenase.</text>
</comment>
<dbReference type="EMBL" id="CP017686">
    <property type="protein sequence ID" value="AYQ55279.1"/>
    <property type="molecule type" value="Genomic_DNA"/>
</dbReference>
<dbReference type="GO" id="GO:0008270">
    <property type="term" value="F:zinc ion binding"/>
    <property type="evidence" value="ECO:0007669"/>
    <property type="project" value="UniProtKB-UniRule"/>
</dbReference>
<dbReference type="PANTHER" id="PTHR34535:SF3">
    <property type="entry name" value="HYDROGENASE MATURATION FACTOR HYPA"/>
    <property type="match status" value="1"/>
</dbReference>
<keyword evidence="3 4" id="KW-0862">Zinc</keyword>